<evidence type="ECO:0000256" key="4">
    <source>
        <dbReference type="ARBA" id="ARBA00022448"/>
    </source>
</evidence>
<dbReference type="Proteomes" id="UP000649739">
    <property type="component" value="Unassembled WGS sequence"/>
</dbReference>
<gene>
    <name evidence="7" type="primary">norM</name>
    <name evidence="7" type="ORF">GCM10010123_38320</name>
</gene>
<reference evidence="7" key="2">
    <citation type="submission" date="2020-09" db="EMBL/GenBank/DDBJ databases">
        <authorList>
            <person name="Sun Q."/>
            <person name="Ohkuma M."/>
        </authorList>
    </citation>
    <scope>NUCLEOTIDE SEQUENCE</scope>
    <source>
        <strain evidence="7">JCM 3090</strain>
    </source>
</reference>
<feature type="transmembrane region" description="Helical" evidence="6">
    <location>
        <begin position="97"/>
        <end position="119"/>
    </location>
</feature>
<feature type="transmembrane region" description="Helical" evidence="6">
    <location>
        <begin position="194"/>
        <end position="222"/>
    </location>
</feature>
<dbReference type="EMBL" id="BMQB01000009">
    <property type="protein sequence ID" value="GGK04694.1"/>
    <property type="molecule type" value="Genomic_DNA"/>
</dbReference>
<evidence type="ECO:0000256" key="3">
    <source>
        <dbReference type="ARBA" id="ARBA00020268"/>
    </source>
</evidence>
<feature type="transmembrane region" description="Helical" evidence="6">
    <location>
        <begin position="139"/>
        <end position="156"/>
    </location>
</feature>
<dbReference type="GO" id="GO:0005886">
    <property type="term" value="C:plasma membrane"/>
    <property type="evidence" value="ECO:0007669"/>
    <property type="project" value="TreeGrafter"/>
</dbReference>
<comment type="similarity">
    <text evidence="2">Belongs to the multi antimicrobial extrusion (MATE) (TC 2.A.66.1) family.</text>
</comment>
<keyword evidence="4" id="KW-0813">Transport</keyword>
<proteinExistence type="inferred from homology"/>
<organism evidence="7 8">
    <name type="scientific">Pilimelia anulata</name>
    <dbReference type="NCBI Taxonomy" id="53371"/>
    <lineage>
        <taxon>Bacteria</taxon>
        <taxon>Bacillati</taxon>
        <taxon>Actinomycetota</taxon>
        <taxon>Actinomycetes</taxon>
        <taxon>Micromonosporales</taxon>
        <taxon>Micromonosporaceae</taxon>
        <taxon>Pilimelia</taxon>
    </lineage>
</organism>
<feature type="transmembrane region" description="Helical" evidence="6">
    <location>
        <begin position="20"/>
        <end position="38"/>
    </location>
</feature>
<dbReference type="GO" id="GO:0015297">
    <property type="term" value="F:antiporter activity"/>
    <property type="evidence" value="ECO:0007669"/>
    <property type="project" value="InterPro"/>
</dbReference>
<keyword evidence="8" id="KW-1185">Reference proteome</keyword>
<dbReference type="InterPro" id="IPR050222">
    <property type="entry name" value="MATE_MdtK"/>
</dbReference>
<keyword evidence="6" id="KW-1133">Transmembrane helix</keyword>
<evidence type="ECO:0000256" key="2">
    <source>
        <dbReference type="ARBA" id="ARBA00010199"/>
    </source>
</evidence>
<comment type="caution">
    <text evidence="7">The sequence shown here is derived from an EMBL/GenBank/DDBJ whole genome shotgun (WGS) entry which is preliminary data.</text>
</comment>
<feature type="transmembrane region" description="Helical" evidence="6">
    <location>
        <begin position="364"/>
        <end position="383"/>
    </location>
</feature>
<reference evidence="7" key="1">
    <citation type="journal article" date="2014" name="Int. J. Syst. Evol. Microbiol.">
        <title>Complete genome sequence of Corynebacterium casei LMG S-19264T (=DSM 44701T), isolated from a smear-ripened cheese.</title>
        <authorList>
            <consortium name="US DOE Joint Genome Institute (JGI-PGF)"/>
            <person name="Walter F."/>
            <person name="Albersmeier A."/>
            <person name="Kalinowski J."/>
            <person name="Ruckert C."/>
        </authorList>
    </citation>
    <scope>NUCLEOTIDE SEQUENCE</scope>
    <source>
        <strain evidence="7">JCM 3090</strain>
    </source>
</reference>
<evidence type="ECO:0000313" key="7">
    <source>
        <dbReference type="EMBL" id="GGK04694.1"/>
    </source>
</evidence>
<feature type="transmembrane region" description="Helical" evidence="6">
    <location>
        <begin position="289"/>
        <end position="311"/>
    </location>
</feature>
<accession>A0A8J3B986</accession>
<feature type="transmembrane region" description="Helical" evidence="6">
    <location>
        <begin position="432"/>
        <end position="451"/>
    </location>
</feature>
<dbReference type="Pfam" id="PF01554">
    <property type="entry name" value="MatE"/>
    <property type="match status" value="2"/>
</dbReference>
<dbReference type="GO" id="GO:0042910">
    <property type="term" value="F:xenobiotic transmembrane transporter activity"/>
    <property type="evidence" value="ECO:0007669"/>
    <property type="project" value="InterPro"/>
</dbReference>
<dbReference type="PANTHER" id="PTHR43298">
    <property type="entry name" value="MULTIDRUG RESISTANCE PROTEIN NORM-RELATED"/>
    <property type="match status" value="1"/>
</dbReference>
<dbReference type="RefSeq" id="WP_229784256.1">
    <property type="nucleotide sequence ID" value="NZ_BMQB01000009.1"/>
</dbReference>
<evidence type="ECO:0000256" key="1">
    <source>
        <dbReference type="ARBA" id="ARBA00003408"/>
    </source>
</evidence>
<dbReference type="NCBIfam" id="TIGR00797">
    <property type="entry name" value="matE"/>
    <property type="match status" value="1"/>
</dbReference>
<feature type="transmembrane region" description="Helical" evidence="6">
    <location>
        <begin position="44"/>
        <end position="64"/>
    </location>
</feature>
<evidence type="ECO:0000256" key="5">
    <source>
        <dbReference type="ARBA" id="ARBA00031636"/>
    </source>
</evidence>
<evidence type="ECO:0000256" key="6">
    <source>
        <dbReference type="SAM" id="Phobius"/>
    </source>
</evidence>
<feature type="transmembrane region" description="Helical" evidence="6">
    <location>
        <begin position="168"/>
        <end position="188"/>
    </location>
</feature>
<feature type="transmembrane region" description="Helical" evidence="6">
    <location>
        <begin position="404"/>
        <end position="426"/>
    </location>
</feature>
<dbReference type="PANTHER" id="PTHR43298:SF2">
    <property type="entry name" value="FMN_FAD EXPORTER YEEO-RELATED"/>
    <property type="match status" value="1"/>
</dbReference>
<protein>
    <recommendedName>
        <fullName evidence="3">Probable multidrug resistance protein NorM</fullName>
    </recommendedName>
    <alternativeName>
        <fullName evidence="5">Multidrug-efflux transporter</fullName>
    </alternativeName>
</protein>
<evidence type="ECO:0000313" key="8">
    <source>
        <dbReference type="Proteomes" id="UP000649739"/>
    </source>
</evidence>
<sequence length="472" mass="49131">MSAPPAERAAAGRWTAQSRALLGLALPLILTNFAHVALTTVDIVMLGRLGALEIAAAGLAIALFNQLRTTGTGLLTGVGNLVAEARVRGDHARIRELTFAGFFWATVGGAVFCAALLAVGPLLVRLGQDRTVVARAGEFLLVLAPGMLPCLWFQNLRHVTTGLRKPGPLLAITVASVVLTIGLNHVLIHGKLGLPAFGFVGVAIATVAVFLLSFLAFAAVVLRDRTVRRYLRWSGPGRWSRGAVGSVWRLGLPIAGTYASEAGFFSVLTLLIGTLGVGALAAQTVLNQIVYIVFMISAGISHAASVQISEVSGRADYARARRLGLLSLAWGVVAMLVVAVPYLVVPEWIVSLFIPAAHAGDATVVAIAVPGLLIAAGMQVFDAGQNIGNGILRGVGDTAGPFRISLVGYWLVGLPAGYALGVTAGWGVHGVWIGQTVGLAATAAILLSAFLRRVDRLREPTSGHPALEAMPS</sequence>
<dbReference type="AlphaFoldDB" id="A0A8J3B986"/>
<dbReference type="InterPro" id="IPR002528">
    <property type="entry name" value="MATE_fam"/>
</dbReference>
<keyword evidence="6" id="KW-0472">Membrane</keyword>
<feature type="transmembrane region" description="Helical" evidence="6">
    <location>
        <begin position="262"/>
        <end position="283"/>
    </location>
</feature>
<dbReference type="CDD" id="cd13131">
    <property type="entry name" value="MATE_NorM_like"/>
    <property type="match status" value="1"/>
</dbReference>
<feature type="transmembrane region" description="Helical" evidence="6">
    <location>
        <begin position="323"/>
        <end position="344"/>
    </location>
</feature>
<name>A0A8J3B986_9ACTN</name>
<comment type="function">
    <text evidence="1">Multidrug efflux pump.</text>
</comment>
<keyword evidence="6" id="KW-0812">Transmembrane</keyword>